<gene>
    <name evidence="2" type="ORF">FHR36_004220</name>
</gene>
<comment type="caution">
    <text evidence="2">The sequence shown here is derived from an EMBL/GenBank/DDBJ whole genome shotgun (WGS) entry which is preliminary data.</text>
</comment>
<dbReference type="EMBL" id="JAMZDX010000004">
    <property type="protein sequence ID" value="MCP2311057.1"/>
    <property type="molecule type" value="Genomic_DNA"/>
</dbReference>
<evidence type="ECO:0000313" key="3">
    <source>
        <dbReference type="Proteomes" id="UP001206483"/>
    </source>
</evidence>
<protein>
    <submittedName>
        <fullName evidence="2">Uncharacterized protein</fullName>
    </submittedName>
</protein>
<evidence type="ECO:0000256" key="1">
    <source>
        <dbReference type="SAM" id="MobiDB-lite"/>
    </source>
</evidence>
<proteinExistence type="predicted"/>
<reference evidence="2 3" key="1">
    <citation type="submission" date="2022-06" db="EMBL/GenBank/DDBJ databases">
        <title>Sequencing the genomes of 1000 actinobacteria strains.</title>
        <authorList>
            <person name="Klenk H.-P."/>
        </authorList>
    </citation>
    <scope>NUCLEOTIDE SEQUENCE [LARGE SCALE GENOMIC DNA]</scope>
    <source>
        <strain evidence="2 3">DSM 41656</strain>
    </source>
</reference>
<evidence type="ECO:0000313" key="2">
    <source>
        <dbReference type="EMBL" id="MCP2311057.1"/>
    </source>
</evidence>
<name>A0ABT1J0V9_9ACTN</name>
<accession>A0ABT1J0V9</accession>
<organism evidence="2 3">
    <name type="scientific">Kitasatospora paracochleata</name>
    <dbReference type="NCBI Taxonomy" id="58354"/>
    <lineage>
        <taxon>Bacteria</taxon>
        <taxon>Bacillati</taxon>
        <taxon>Actinomycetota</taxon>
        <taxon>Actinomycetes</taxon>
        <taxon>Kitasatosporales</taxon>
        <taxon>Streptomycetaceae</taxon>
        <taxon>Kitasatospora</taxon>
    </lineage>
</organism>
<keyword evidence="3" id="KW-1185">Reference proteome</keyword>
<dbReference type="Proteomes" id="UP001206483">
    <property type="component" value="Unassembled WGS sequence"/>
</dbReference>
<dbReference type="RefSeq" id="WP_253799703.1">
    <property type="nucleotide sequence ID" value="NZ_BAAAUB010000023.1"/>
</dbReference>
<feature type="region of interest" description="Disordered" evidence="1">
    <location>
        <begin position="41"/>
        <end position="61"/>
    </location>
</feature>
<sequence>MTGTIAGQLVERERDTGRLVSHRVFVRPVGGGIEWEAAPGDLELVDEPQPDAPGQAVRRPR</sequence>